<dbReference type="SUPFAM" id="SSF46689">
    <property type="entry name" value="Homeodomain-like"/>
    <property type="match status" value="1"/>
</dbReference>
<dbReference type="HOGENOM" id="CLU_069356_12_0_6"/>
<dbReference type="PANTHER" id="PTHR30055:SF226">
    <property type="entry name" value="HTH-TYPE TRANSCRIPTIONAL REGULATOR PKSA"/>
    <property type="match status" value="1"/>
</dbReference>
<evidence type="ECO:0000256" key="1">
    <source>
        <dbReference type="ARBA" id="ARBA00023125"/>
    </source>
</evidence>
<evidence type="ECO:0000313" key="5">
    <source>
        <dbReference type="Proteomes" id="UP000013165"/>
    </source>
</evidence>
<proteinExistence type="predicted"/>
<feature type="DNA-binding region" description="H-T-H motif" evidence="2">
    <location>
        <begin position="37"/>
        <end position="56"/>
    </location>
</feature>
<gene>
    <name evidence="4" type="ORF">J057_09841</name>
</gene>
<keyword evidence="5" id="KW-1185">Reference proteome</keyword>
<dbReference type="InterPro" id="IPR009057">
    <property type="entry name" value="Homeodomain-like_sf"/>
</dbReference>
<dbReference type="InterPro" id="IPR050109">
    <property type="entry name" value="HTH-type_TetR-like_transc_reg"/>
</dbReference>
<sequence length="217" mass="23972">MAYRETEKMRLRKAEVRQRILSCAHQCVAEGGFRNAQINQVAEMAGVATGTVYRHFESKAELFAEVFRIATQREVDKVGEALAGDGSAPERLERALRQFAERALHGPVMAWALIAEPVDPQVEGERLTYRRAYAEYFEQAIGEGIGEGSLPAQDARLSATCLVGAIAESLVGPLSPTQQTPQQDRPDAFDDRQIKALVEPIIDFCLQGVTGQRRKLS</sequence>
<evidence type="ECO:0000256" key="2">
    <source>
        <dbReference type="PROSITE-ProRule" id="PRU00335"/>
    </source>
</evidence>
<dbReference type="GO" id="GO:0000976">
    <property type="term" value="F:transcription cis-regulatory region binding"/>
    <property type="evidence" value="ECO:0007669"/>
    <property type="project" value="TreeGrafter"/>
</dbReference>
<accession>N6VZD1</accession>
<dbReference type="PANTHER" id="PTHR30055">
    <property type="entry name" value="HTH-TYPE TRANSCRIPTIONAL REGULATOR RUTR"/>
    <property type="match status" value="1"/>
</dbReference>
<dbReference type="Proteomes" id="UP000013165">
    <property type="component" value="Unassembled WGS sequence"/>
</dbReference>
<dbReference type="GO" id="GO:0003700">
    <property type="term" value="F:DNA-binding transcription factor activity"/>
    <property type="evidence" value="ECO:0007669"/>
    <property type="project" value="TreeGrafter"/>
</dbReference>
<dbReference type="Pfam" id="PF00440">
    <property type="entry name" value="TetR_N"/>
    <property type="match status" value="1"/>
</dbReference>
<feature type="domain" description="HTH tetR-type" evidence="3">
    <location>
        <begin position="14"/>
        <end position="74"/>
    </location>
</feature>
<name>N6VZD1_9GAMM</name>
<dbReference type="eggNOG" id="COG1309">
    <property type="taxonomic scope" value="Bacteria"/>
</dbReference>
<dbReference type="Pfam" id="PF17932">
    <property type="entry name" value="TetR_C_24"/>
    <property type="match status" value="1"/>
</dbReference>
<dbReference type="InterPro" id="IPR001647">
    <property type="entry name" value="HTH_TetR"/>
</dbReference>
<dbReference type="SUPFAM" id="SSF48498">
    <property type="entry name" value="Tetracyclin repressor-like, C-terminal domain"/>
    <property type="match status" value="1"/>
</dbReference>
<keyword evidence="1 2" id="KW-0238">DNA-binding</keyword>
<evidence type="ECO:0000259" key="3">
    <source>
        <dbReference type="PROSITE" id="PS50977"/>
    </source>
</evidence>
<dbReference type="PATRIC" id="fig|626887.3.peg.1975"/>
<dbReference type="PROSITE" id="PS50977">
    <property type="entry name" value="HTH_TETR_2"/>
    <property type="match status" value="1"/>
</dbReference>
<dbReference type="RefSeq" id="WP_004579941.1">
    <property type="nucleotide sequence ID" value="NZ_AP028878.1"/>
</dbReference>
<dbReference type="InterPro" id="IPR036271">
    <property type="entry name" value="Tet_transcr_reg_TetR-rel_C_sf"/>
</dbReference>
<dbReference type="EMBL" id="APLQ01000011">
    <property type="protein sequence ID" value="ENO15645.1"/>
    <property type="molecule type" value="Genomic_DNA"/>
</dbReference>
<reference evidence="4 5" key="1">
    <citation type="journal article" date="2013" name="Genome Announc.">
        <title>Genome Sequence of the Polycyclic Aromatic Hydrocarbon-Degrading Bacterium Strain Marinobacter nanhaiticus D15-8WT.</title>
        <authorList>
            <person name="Cui Z."/>
            <person name="Gao W."/>
            <person name="Li Q."/>
            <person name="Xu G."/>
            <person name="Zheng L."/>
        </authorList>
    </citation>
    <scope>NUCLEOTIDE SEQUENCE [LARGE SCALE GENOMIC DNA]</scope>
    <source>
        <strain evidence="4 5">D15-8W</strain>
    </source>
</reference>
<dbReference type="STRING" id="626887.J057_09841"/>
<dbReference type="InterPro" id="IPR041490">
    <property type="entry name" value="KstR2_TetR_C"/>
</dbReference>
<dbReference type="Gene3D" id="1.10.357.10">
    <property type="entry name" value="Tetracycline Repressor, domain 2"/>
    <property type="match status" value="1"/>
</dbReference>
<comment type="caution">
    <text evidence="4">The sequence shown here is derived from an EMBL/GenBank/DDBJ whole genome shotgun (WGS) entry which is preliminary data.</text>
</comment>
<organism evidence="4 5">
    <name type="scientific">Marinobacter nanhaiticus D15-8W</name>
    <dbReference type="NCBI Taxonomy" id="626887"/>
    <lineage>
        <taxon>Bacteria</taxon>
        <taxon>Pseudomonadati</taxon>
        <taxon>Pseudomonadota</taxon>
        <taxon>Gammaproteobacteria</taxon>
        <taxon>Pseudomonadales</taxon>
        <taxon>Marinobacteraceae</taxon>
        <taxon>Marinobacter</taxon>
    </lineage>
</organism>
<dbReference type="AlphaFoldDB" id="N6VZD1"/>
<dbReference type="PRINTS" id="PR00455">
    <property type="entry name" value="HTHTETR"/>
</dbReference>
<protein>
    <submittedName>
        <fullName evidence="4">TetR/AcrR family transcriptional regulator</fullName>
    </submittedName>
</protein>
<evidence type="ECO:0000313" key="4">
    <source>
        <dbReference type="EMBL" id="ENO15645.1"/>
    </source>
</evidence>
<dbReference type="OrthoDB" id="63332at2"/>